<dbReference type="AlphaFoldDB" id="A0A9D7AJT7"/>
<dbReference type="RefSeq" id="WP_228398503.1">
    <property type="nucleotide sequence ID" value="NZ_JADRCP010000003.1"/>
</dbReference>
<accession>A0A9D7AJT7</accession>
<proteinExistence type="predicted"/>
<protein>
    <submittedName>
        <fullName evidence="3">DUF4224 domain-containing protein</fullName>
    </submittedName>
</protein>
<reference evidence="3 5" key="1">
    <citation type="submission" date="2020-11" db="EMBL/GenBank/DDBJ databases">
        <title>Insectihabitans protaetiae gen. nov. sp. nov. and Insectihabitans allomyrinae sp. nov., isolated from larvae of Protaetia brevitarsis seulensis and Allomyrina dichotoma, respectively.</title>
        <authorList>
            <person name="Lee S.D."/>
            <person name="Byeon Y.-S."/>
            <person name="Kim S.-M."/>
            <person name="Yang H.L."/>
            <person name="Kim I.S."/>
        </authorList>
    </citation>
    <scope>NUCLEOTIDE SEQUENCE</scope>
    <source>
        <strain evidence="3">CWB-B4</strain>
        <strain evidence="2 5">CWB-B43</strain>
    </source>
</reference>
<dbReference type="Pfam" id="PF13986">
    <property type="entry name" value="DUF4224"/>
    <property type="match status" value="1"/>
</dbReference>
<evidence type="ECO:0000313" key="5">
    <source>
        <dbReference type="Proteomes" id="UP001296969"/>
    </source>
</evidence>
<feature type="domain" description="DUF4224" evidence="1">
    <location>
        <begin position="6"/>
        <end position="50"/>
    </location>
</feature>
<evidence type="ECO:0000313" key="3">
    <source>
        <dbReference type="EMBL" id="MBK5177385.1"/>
    </source>
</evidence>
<keyword evidence="5" id="KW-1185">Reference proteome</keyword>
<sequence>MDKNEFLTVDEIIELTGFKKQSCQCEALTANGFSYAKDAEGRPKLTWTHVNAVLNGQINVVAYENERPNFGAI</sequence>
<dbReference type="EMBL" id="JADRCQ010000003">
    <property type="protein sequence ID" value="MBK5073721.1"/>
    <property type="molecule type" value="Genomic_DNA"/>
</dbReference>
<comment type="caution">
    <text evidence="3">The sequence shown here is derived from an EMBL/GenBank/DDBJ whole genome shotgun (WGS) entry which is preliminary data.</text>
</comment>
<organism evidence="3 4">
    <name type="scientific">Limnobaculum xujianqingii</name>
    <dbReference type="NCBI Taxonomy" id="2738837"/>
    <lineage>
        <taxon>Bacteria</taxon>
        <taxon>Pseudomonadati</taxon>
        <taxon>Pseudomonadota</taxon>
        <taxon>Gammaproteobacteria</taxon>
        <taxon>Enterobacterales</taxon>
        <taxon>Budviciaceae</taxon>
        <taxon>Limnobaculum</taxon>
    </lineage>
</organism>
<dbReference type="EMBL" id="JADRCP010000003">
    <property type="protein sequence ID" value="MBK5177385.1"/>
    <property type="molecule type" value="Genomic_DNA"/>
</dbReference>
<dbReference type="Proteomes" id="UP001296969">
    <property type="component" value="Unassembled WGS sequence"/>
</dbReference>
<dbReference type="InterPro" id="IPR025319">
    <property type="entry name" value="DUF4224"/>
</dbReference>
<evidence type="ECO:0000313" key="2">
    <source>
        <dbReference type="EMBL" id="MBK5073721.1"/>
    </source>
</evidence>
<evidence type="ECO:0000259" key="1">
    <source>
        <dbReference type="Pfam" id="PF13986"/>
    </source>
</evidence>
<gene>
    <name evidence="3" type="ORF">I2492_13765</name>
    <name evidence="2" type="ORF">I2493_11940</name>
</gene>
<name>A0A9D7AJT7_9GAMM</name>
<dbReference type="Proteomes" id="UP000807542">
    <property type="component" value="Unassembled WGS sequence"/>
</dbReference>
<evidence type="ECO:0000313" key="4">
    <source>
        <dbReference type="Proteomes" id="UP000807542"/>
    </source>
</evidence>